<dbReference type="InterPro" id="IPR051480">
    <property type="entry name" value="Endocytic_GEF_Adapter"/>
</dbReference>
<dbReference type="Pfam" id="PF00168">
    <property type="entry name" value="C2"/>
    <property type="match status" value="1"/>
</dbReference>
<dbReference type="GO" id="GO:0035025">
    <property type="term" value="P:positive regulation of Rho protein signal transduction"/>
    <property type="evidence" value="ECO:0007669"/>
    <property type="project" value="TreeGrafter"/>
</dbReference>
<evidence type="ECO:0000313" key="4">
    <source>
        <dbReference type="EMBL" id="CDQ59650.1"/>
    </source>
</evidence>
<reference evidence="4" key="2">
    <citation type="submission" date="2014-03" db="EMBL/GenBank/DDBJ databases">
        <authorList>
            <person name="Genoscope - CEA"/>
        </authorList>
    </citation>
    <scope>NUCLEOTIDE SEQUENCE</scope>
</reference>
<dbReference type="Proteomes" id="UP000193380">
    <property type="component" value="Unassembled WGS sequence"/>
</dbReference>
<gene>
    <name evidence="4" type="ORF">GSONMT00080271001</name>
</gene>
<reference evidence="4" key="1">
    <citation type="journal article" date="2014" name="Nat. Commun.">
        <title>The rainbow trout genome provides novel insights into evolution after whole-genome duplication in vertebrates.</title>
        <authorList>
            <person name="Berthelot C."/>
            <person name="Brunet F."/>
            <person name="Chalopin D."/>
            <person name="Juanchich A."/>
            <person name="Bernard M."/>
            <person name="Noel B."/>
            <person name="Bento P."/>
            <person name="Da Silva C."/>
            <person name="Labadie K."/>
            <person name="Alberti A."/>
            <person name="Aury J.M."/>
            <person name="Louis A."/>
            <person name="Dehais P."/>
            <person name="Bardou P."/>
            <person name="Montfort J."/>
            <person name="Klopp C."/>
            <person name="Cabau C."/>
            <person name="Gaspin C."/>
            <person name="Thorgaard G.H."/>
            <person name="Boussaha M."/>
            <person name="Quillet E."/>
            <person name="Guyomard R."/>
            <person name="Galiana D."/>
            <person name="Bobe J."/>
            <person name="Volff J.N."/>
            <person name="Genet C."/>
            <person name="Wincker P."/>
            <person name="Jaillon O."/>
            <person name="Roest Crollius H."/>
            <person name="Guiguen Y."/>
        </authorList>
    </citation>
    <scope>NUCLEOTIDE SEQUENCE [LARGE SCALE GENOMIC DNA]</scope>
</reference>
<evidence type="ECO:0000256" key="2">
    <source>
        <dbReference type="ARBA" id="ARBA00022490"/>
    </source>
</evidence>
<organism evidence="4 5">
    <name type="scientific">Oncorhynchus mykiss</name>
    <name type="common">Rainbow trout</name>
    <name type="synonym">Salmo gairdneri</name>
    <dbReference type="NCBI Taxonomy" id="8022"/>
    <lineage>
        <taxon>Eukaryota</taxon>
        <taxon>Metazoa</taxon>
        <taxon>Chordata</taxon>
        <taxon>Craniata</taxon>
        <taxon>Vertebrata</taxon>
        <taxon>Euteleostomi</taxon>
        <taxon>Actinopterygii</taxon>
        <taxon>Neopterygii</taxon>
        <taxon>Teleostei</taxon>
        <taxon>Protacanthopterygii</taxon>
        <taxon>Salmoniformes</taxon>
        <taxon>Salmonidae</taxon>
        <taxon>Salmoninae</taxon>
        <taxon>Oncorhynchus</taxon>
    </lineage>
</organism>
<dbReference type="PROSITE" id="PS50004">
    <property type="entry name" value="C2"/>
    <property type="match status" value="1"/>
</dbReference>
<protein>
    <recommendedName>
        <fullName evidence="3">C2 domain-containing protein</fullName>
    </recommendedName>
</protein>
<dbReference type="GO" id="GO:0005737">
    <property type="term" value="C:cytoplasm"/>
    <property type="evidence" value="ECO:0007669"/>
    <property type="project" value="UniProtKB-SubCell"/>
</dbReference>
<evidence type="ECO:0000256" key="1">
    <source>
        <dbReference type="ARBA" id="ARBA00004496"/>
    </source>
</evidence>
<comment type="subcellular location">
    <subcellularLocation>
        <location evidence="1">Cytoplasm</location>
    </subcellularLocation>
</comment>
<feature type="domain" description="C2" evidence="3">
    <location>
        <begin position="1"/>
        <end position="71"/>
    </location>
</feature>
<keyword evidence="2" id="KW-0963">Cytoplasm</keyword>
<dbReference type="PANTHER" id="PTHR46006:SF6">
    <property type="entry name" value="INTERSECTIN-2 ISOFORM X1"/>
    <property type="match status" value="1"/>
</dbReference>
<evidence type="ECO:0000259" key="3">
    <source>
        <dbReference type="PROSITE" id="PS50004"/>
    </source>
</evidence>
<dbReference type="AlphaFoldDB" id="A0A060W522"/>
<sequence>MGAQIYTSRTLSDTVNPKWNFNCQFNIRDLYQDVLCITIFERDQFSPDDFLGRTEVPVATIKKELENKGPATRRLLLHEVPTGEVWVRLDLQLFQNRASK</sequence>
<dbReference type="STRING" id="8022.A0A060W522"/>
<accession>A0A060W522</accession>
<dbReference type="InterPro" id="IPR035892">
    <property type="entry name" value="C2_domain_sf"/>
</dbReference>
<dbReference type="InterPro" id="IPR000008">
    <property type="entry name" value="C2_dom"/>
</dbReference>
<dbReference type="PaxDb" id="8022-A0A060W522"/>
<evidence type="ECO:0000313" key="5">
    <source>
        <dbReference type="Proteomes" id="UP000193380"/>
    </source>
</evidence>
<proteinExistence type="predicted"/>
<dbReference type="EMBL" id="FR904329">
    <property type="protein sequence ID" value="CDQ59650.1"/>
    <property type="molecule type" value="Genomic_DNA"/>
</dbReference>
<dbReference type="SUPFAM" id="SSF49562">
    <property type="entry name" value="C2 domain (Calcium/lipid-binding domain, CaLB)"/>
    <property type="match status" value="1"/>
</dbReference>
<dbReference type="Gene3D" id="2.60.40.150">
    <property type="entry name" value="C2 domain"/>
    <property type="match status" value="1"/>
</dbReference>
<dbReference type="PANTHER" id="PTHR46006">
    <property type="entry name" value="RHO GUANINE NUCLEOTIDE EXCHANGE FACTOR AT 64C, ISOFORM A"/>
    <property type="match status" value="1"/>
</dbReference>
<name>A0A060W522_ONCMY</name>